<dbReference type="Pfam" id="PF04098">
    <property type="entry name" value="Rad52_Rad22"/>
    <property type="match status" value="1"/>
</dbReference>
<evidence type="ECO:0000313" key="6">
    <source>
        <dbReference type="Proteomes" id="UP000077856"/>
    </source>
</evidence>
<gene>
    <name evidence="5" type="ORF">A361_28505</name>
</gene>
<dbReference type="KEGG" id="bon:A361_28505"/>
<evidence type="ECO:0000256" key="4">
    <source>
        <dbReference type="SAM" id="MobiDB-lite"/>
    </source>
</evidence>
<keyword evidence="2" id="KW-0227">DNA damage</keyword>
<dbReference type="eggNOG" id="COG4712">
    <property type="taxonomic scope" value="Bacteria"/>
</dbReference>
<reference evidence="5 6" key="1">
    <citation type="submission" date="2016-04" db="EMBL/GenBank/DDBJ databases">
        <title>Complete genome sequence of Bacillus oceanisediminis strain 2691.</title>
        <authorList>
            <person name="Jeong H."/>
            <person name="Kim H.J."/>
            <person name="Lee D.-W."/>
        </authorList>
    </citation>
    <scope>NUCLEOTIDE SEQUENCE [LARGE SCALE GENOMIC DNA]</scope>
    <source>
        <strain evidence="5 6">2691</strain>
        <plasmid evidence="6">pbo1</plasmid>
    </source>
</reference>
<sequence>MQKLQAPFPSKDIEWRVSRSGQSNGKKYAFVLAYVTNRAIQNRLDEVFGPAGWQNDFSDFMQGVLCTISCYVDGEWIKKSDGAEQTQFESLKGGLSSAMKRAAVQWGIGRYLYRLEENYVQVFDNKRDGSNYINDKKTNVKGYWMPPKLPDWALPADEKGNCRNASQDPQNKPEKQYQRENSQAQQSNQNDSVLKKTGKQPPKGTKQMNQKGEFDRSRCLKVIGEYLETTGLKEQPQFIIPLFKKVTQNSTCKSLQNIFDKATEEELRAFYGVLRPVNDLVLITNNYKVALSDSLRYVQILLPNVKIESLFSCFIHLTKDHVKEVATFIKEDLQNGNLTKIA</sequence>
<evidence type="ECO:0000256" key="1">
    <source>
        <dbReference type="ARBA" id="ARBA00006638"/>
    </source>
</evidence>
<feature type="region of interest" description="Disordered" evidence="4">
    <location>
        <begin position="155"/>
        <end position="212"/>
    </location>
</feature>
<dbReference type="InterPro" id="IPR041247">
    <property type="entry name" value="Rad52_fam"/>
</dbReference>
<name>A0A160MI85_9BACI</name>
<protein>
    <recommendedName>
        <fullName evidence="7">Recombinase</fullName>
    </recommendedName>
</protein>
<dbReference type="EMBL" id="CP015507">
    <property type="protein sequence ID" value="AND43110.1"/>
    <property type="molecule type" value="Genomic_DNA"/>
</dbReference>
<geneLocation type="plasmid" evidence="6">
    <name>pbo1</name>
</geneLocation>
<proteinExistence type="inferred from homology"/>
<comment type="similarity">
    <text evidence="1">Belongs to the RAD52 family.</text>
</comment>
<dbReference type="Proteomes" id="UP000077856">
    <property type="component" value="Plasmid pBO1"/>
</dbReference>
<organism evidence="5 6">
    <name type="scientific">Cytobacillus oceanisediminis 2691</name>
    <dbReference type="NCBI Taxonomy" id="1196031"/>
    <lineage>
        <taxon>Bacteria</taxon>
        <taxon>Bacillati</taxon>
        <taxon>Bacillota</taxon>
        <taxon>Bacilli</taxon>
        <taxon>Bacillales</taxon>
        <taxon>Bacillaceae</taxon>
        <taxon>Cytobacillus</taxon>
    </lineage>
</organism>
<accession>A0A160MI85</accession>
<evidence type="ECO:0000313" key="5">
    <source>
        <dbReference type="EMBL" id="AND43110.1"/>
    </source>
</evidence>
<evidence type="ECO:0000256" key="3">
    <source>
        <dbReference type="ARBA" id="ARBA00023204"/>
    </source>
</evidence>
<dbReference type="GO" id="GO:0006281">
    <property type="term" value="P:DNA repair"/>
    <property type="evidence" value="ECO:0007669"/>
    <property type="project" value="UniProtKB-KW"/>
</dbReference>
<keyword evidence="3" id="KW-0234">DNA repair</keyword>
<evidence type="ECO:0000256" key="2">
    <source>
        <dbReference type="ARBA" id="ARBA00022763"/>
    </source>
</evidence>
<keyword evidence="5" id="KW-0614">Plasmid</keyword>
<feature type="compositionally biased region" description="Low complexity" evidence="4">
    <location>
        <begin position="181"/>
        <end position="192"/>
    </location>
</feature>
<dbReference type="AlphaFoldDB" id="A0A160MI85"/>
<evidence type="ECO:0008006" key="7">
    <source>
        <dbReference type="Google" id="ProtNLM"/>
    </source>
</evidence>